<evidence type="ECO:0000259" key="1">
    <source>
        <dbReference type="PROSITE" id="PS50965"/>
    </source>
</evidence>
<reference evidence="2" key="1">
    <citation type="journal article" date="2022" name="Int. J. Syst. Evol. Microbiol.">
        <title>A novel species of lactic acid bacteria, Ligilactobacillus pabuli sp. nov., isolated from alfalfa silage.</title>
        <authorList>
            <person name="Tohno M."/>
            <person name="Tanizawa Y."/>
            <person name="Sawada H."/>
            <person name="Sakamoto M."/>
            <person name="Ohkuma M."/>
            <person name="Kobayashi H."/>
        </authorList>
    </citation>
    <scope>NUCLEOTIDE SEQUENCE</scope>
    <source>
        <strain evidence="2">AF129</strain>
    </source>
</reference>
<dbReference type="Proteomes" id="UP001055149">
    <property type="component" value="Unassembled WGS sequence"/>
</dbReference>
<dbReference type="PROSITE" id="PS50965">
    <property type="entry name" value="NERD"/>
    <property type="match status" value="1"/>
</dbReference>
<dbReference type="RefSeq" id="WP_244056166.1">
    <property type="nucleotide sequence ID" value="NZ_BQXH01000017.1"/>
</dbReference>
<evidence type="ECO:0000313" key="2">
    <source>
        <dbReference type="EMBL" id="GKS82015.1"/>
    </source>
</evidence>
<organism evidence="2 3">
    <name type="scientific">Ligilactobacillus pabuli</name>
    <dbReference type="NCBI Taxonomy" id="2886039"/>
    <lineage>
        <taxon>Bacteria</taxon>
        <taxon>Bacillati</taxon>
        <taxon>Bacillota</taxon>
        <taxon>Bacilli</taxon>
        <taxon>Lactobacillales</taxon>
        <taxon>Lactobacillaceae</taxon>
        <taxon>Ligilactobacillus</taxon>
    </lineage>
</organism>
<dbReference type="InterPro" id="IPR011528">
    <property type="entry name" value="NERD"/>
</dbReference>
<dbReference type="Pfam" id="PF08378">
    <property type="entry name" value="NERD"/>
    <property type="match status" value="1"/>
</dbReference>
<gene>
    <name evidence="2" type="ORF">LPAF129_17010</name>
</gene>
<name>A0ABQ5JM70_9LACO</name>
<protein>
    <recommendedName>
        <fullName evidence="1">NERD domain-containing protein</fullName>
    </recommendedName>
</protein>
<dbReference type="EMBL" id="BQXH01000017">
    <property type="protein sequence ID" value="GKS82015.1"/>
    <property type="molecule type" value="Genomic_DNA"/>
</dbReference>
<accession>A0ABQ5JM70</accession>
<comment type="caution">
    <text evidence="2">The sequence shown here is derived from an EMBL/GenBank/DDBJ whole genome shotgun (WGS) entry which is preliminary data.</text>
</comment>
<proteinExistence type="predicted"/>
<evidence type="ECO:0000313" key="3">
    <source>
        <dbReference type="Proteomes" id="UP001055149"/>
    </source>
</evidence>
<feature type="domain" description="NERD" evidence="1">
    <location>
        <begin position="34"/>
        <end position="145"/>
    </location>
</feature>
<keyword evidence="3" id="KW-1185">Reference proteome</keyword>
<sequence length="331" mass="38869">MLRPESLDLQFLEVLDQRAALTGLEKNQLQRSVRGYQGELQLDQLVATFFGHADLVCDDLTLQFKDELAQIDKLVLVGNTVYLLDAKNYRGSYTFKQNSWYSGQRLLATNIFRQIDRACDLLQQIFQAEGLQLTVQRVLLFMDPQVKLDIQQQAVQQVLRYSEIPNWLTKLKREAEIYPAISLASYRRALAKYAAPAYRPEQDFAARADQTLRPGICCPHCCHFDWSFDRYTVSCRRCGFCQSKELAYVSTICDYGVLYFKHNLKRKELLRFLGEGGKEKYLRRQLSRHFEQIGFSKSHAGYKNYGLRFKYWFAGQEQYFEDTEKRCRWKK</sequence>